<feature type="repeat" description="Xin" evidence="5">
    <location>
        <begin position="978"/>
        <end position="993"/>
    </location>
</feature>
<evidence type="ECO:0000256" key="5">
    <source>
        <dbReference type="PROSITE-ProRule" id="PRU00721"/>
    </source>
</evidence>
<feature type="repeat" description="Xin" evidence="5">
    <location>
        <begin position="1190"/>
        <end position="1205"/>
    </location>
</feature>
<feature type="region of interest" description="Disordered" evidence="6">
    <location>
        <begin position="120"/>
        <end position="210"/>
    </location>
</feature>
<feature type="compositionally biased region" description="Polar residues" evidence="6">
    <location>
        <begin position="2301"/>
        <end position="2321"/>
    </location>
</feature>
<evidence type="ECO:0000256" key="3">
    <source>
        <dbReference type="ARBA" id="ARBA00022949"/>
    </source>
</evidence>
<evidence type="ECO:0000256" key="6">
    <source>
        <dbReference type="SAM" id="MobiDB-lite"/>
    </source>
</evidence>
<evidence type="ECO:0000256" key="1">
    <source>
        <dbReference type="ARBA" id="ARBA00004282"/>
    </source>
</evidence>
<feature type="repeat" description="Xin" evidence="5">
    <location>
        <begin position="678"/>
        <end position="693"/>
    </location>
</feature>
<feature type="compositionally biased region" description="Polar residues" evidence="6">
    <location>
        <begin position="2077"/>
        <end position="2091"/>
    </location>
</feature>
<feature type="repeat" description="Xin" evidence="5">
    <location>
        <begin position="353"/>
        <end position="368"/>
    </location>
</feature>
<feature type="compositionally biased region" description="Basic and acidic residues" evidence="6">
    <location>
        <begin position="1935"/>
        <end position="1950"/>
    </location>
</feature>
<dbReference type="OMA" id="ADRKKTM"/>
<sequence>MEVFSLRRTQSLRSLSGARESSWVTSAHASWSRKSVSQLVQHYQSCGDLGTSEQNEPKLQVSDSRVDGCWRMQEGRETLWKSAWSSNLSRSRSMDVLPQRETSSTRALCALFESKSTLQQDYNSGPRLDSQSKTGRGCPLQDWRSYNTPLKETSHQRTTQVDGQKVTNGLLESHSRASRHPTDDKYNNPLSKGGTESRQPRDRTSSSSSVRDRLALYLTKAAASDLTGGFVQPEFVATPGSKVKHNKMAEAARKFTVSQACPEEDDLLPPPPPPVPPKPADYEGPAALCSLPVPPPKESFTTLYQQRQKNELKRLFKHIHPDVRASLDDAVDDEIMKAVQSESAQAADGSYQGEVQSMRWIFENWTLDNIGDPHETKKLLHTEELKGGDVRSTSSKFEYVDSARHTSTRRQSSVRGDVRTSTWLFETQPLGSLSRSKGEEGELVEAVLKEPLQSGDVRGTRLLFETKPLSDLGRCNSIEDCSVLKLKSELQEQRGDFQKTLKLFQTDPGCAIRDKNGNIHTVTSICREEISSSNFSTARWLFETQPLDTVNKGSDGMKMIRGISLEEGHRGGVDQKRWMFETQPFDTIQEVAGVGEFDGRAERCLEKEAIIGGDVKTSLWLFETQPVETLSGSYEVGRLQKITLSAEEQGEVKGKKLIFENGNFQKYTSRQEEEIKKGDVKSYKQLFETIPLSKISHFEKEITTKEEQSDENVKDDKNPLYAIRDGRGNIHEVVTVSREEIIKGKVKNYKWMFDTKPLDQLVDAKGNVEVIKGITRKEDTTGDVKMAKWFLETQTTDGIHLKCNQNEQSSSVKEEPCKDEVKTCKWLFETETESIDADSKATTWLFESQPQDGIKDGEPVSLKLCSSTMDPVKCEVKTTKHLFETETFKISEQNLKYISQVHLQSGGVSRVKELFESQSLDEIGSEKVTSSEGQNQDEHIERGSVHKFTWMFENCPMTQISKDHDGVSMEIAGVIEKGDVQNKKFIFETSSLDKIHQESNEEKSVPEEGPLSNVDVKSSSMMFESMPLYAIRDKEGQFHEVTTVRKEEVMSGDVKGARWMFETKPLDAIKAENDVYVIRAVTQEDVKTGGVKSARWKFETQPLDSFGRDEPPVRVTGEIEGINVQQNKTMFESDQSSRKFVRMVSVTDVKRGDVRTSTWLFENQTLDSLKGEPEEQSPVQTVHREDSQKGDVKRCTWLFESQPLDKFRELEEASDQAVEEIPKADVKCTTWLFETTPLDKITASSTADTLSYLYEMNFIHSSGIIIEANEQNNVNMAKYQLESNGGVKIQKEDVVTGQIRNIMLQLLLKPTIKPQVSLLREVEKGKINTAVIELPVFESTTAAGIERDQRIQNITQTIEELLIYKKHFKKGIVMQEAGDGKAEMSVYSLISNAEIKTESQIVERGDVKSTIGNLLATANSHQTATSCRVDENEKGNVNLFKSCIEKGDLQYLKSLHAEASECEADHSSLIKEQIETIQGGVKEAKRSLWQQKEQVERSICDVLPGDVQNTKKVFASESCVGADSSVPKEEIIPGDISSAKQQLAAKPPVTVDKEEIVPGDIRATMESLERAKQQSMSVERETFQPGTIYDMDISSQGPVEEGSQPQKEVIVSGNVRAAKKSLEMAKQQSLHVERDVVVPGKIYNLGVSAQEESSSKVMQTTYSSSSRIQQIKTNPKVSEAEQESQVSFDSCQQRAVLVSNCARHPLPHLIDCDFNGQSTEGELGDDVRGDVKAAIRSLQSASTEQKFVDKENIIRGNVQMALESLGKSKVNVSKGDYQAAMIYRNSGRACSGRSKTVHNQCVVVSVPPTDTKLSHSIAVTCEGQPSISTQISVPDIVANGNSTSPSSERVTPPPLVEQTRKPKEQKPALPPKPQWIKTIALEGPNTSPAPAPEVTFSEEDDISRVVPPKQRQQHAVQAADKRQDVTAHGKNSKGSSHELLHQQNGDETKRGSNGSNEVLMTDSNFQQNERKSNVNVSSSKEEVIERNVIQKINAVEEIQMCMKNYTEDGKQEMSKSLQNVLQNFERKDGEDRRDLLSKKVKVIHNNASEDKYTDKTTVGQRKHHPNPAKNQHRTPAGASQSNDDQIPLQQNDLKRNNQEVGSKVVMREKKVRETEEERRQRLSVHKDEIMKGNVKAAMEIFENLKKREELKGILSQVQEMEGEDCGVDANSLMTLYDNVPAWMATPSRNATKCKMEGKKVEVAWHDDDLESISSVETAFEDLEKASKEIMKLKEQTLAKLVDIEETIKKALYSVSNLKSEADIAGLSGLFDESLKSEQNFLPPKNIRKISIVSSKSKPGPANQTKGSDSNLPKGQVSNQPNKKPLIRQSSSQSSPSFISIHSTRKPSEQQKPTMTTFKPNSEVSSHSCTNATHDLDPVAPESSKNGLSPERKVSVLEVKAVPKQEAGIVGTRTVSETYEESDGFGNVFVSSTTSTFITNQPDGKTPALFEVIGSPTRYEVLTSPSAPASGSPSGDRVLNNPKKEGRVFVSFRHPKEKH</sequence>
<comment type="similarity">
    <text evidence="5">Belongs to the Xin family.</text>
</comment>
<feature type="repeat" description="Xin" evidence="5">
    <location>
        <begin position="416"/>
        <end position="431"/>
    </location>
</feature>
<name>A0A9D3BUE0_NOTFU</name>
<evidence type="ECO:0000313" key="8">
    <source>
        <dbReference type="Proteomes" id="UP000822369"/>
    </source>
</evidence>
<comment type="caution">
    <text evidence="7">The sequence shown here is derived from an EMBL/GenBank/DDBJ whole genome shotgun (WGS) entry which is preliminary data.</text>
</comment>
<dbReference type="GeneID" id="107384442"/>
<keyword evidence="3" id="KW-0965">Cell junction</keyword>
<feature type="compositionally biased region" description="Polar residues" evidence="6">
    <location>
        <begin position="1951"/>
        <end position="1967"/>
    </location>
</feature>
<feature type="repeat" description="Xin" evidence="5">
    <location>
        <begin position="613"/>
        <end position="628"/>
    </location>
</feature>
<feature type="region of interest" description="Disordered" evidence="6">
    <location>
        <begin position="2460"/>
        <end position="2498"/>
    </location>
</feature>
<evidence type="ECO:0000256" key="4">
    <source>
        <dbReference type="ARBA" id="ARBA00023203"/>
    </source>
</evidence>
<feature type="compositionally biased region" description="Basic and acidic residues" evidence="6">
    <location>
        <begin position="2105"/>
        <end position="2119"/>
    </location>
</feature>
<feature type="repeat" description="Xin" evidence="5">
    <location>
        <begin position="1089"/>
        <end position="1104"/>
    </location>
</feature>
<proteinExistence type="inferred from homology"/>
<dbReference type="RefSeq" id="XP_015813209.3">
    <property type="nucleotide sequence ID" value="XM_015957723.3"/>
</dbReference>
<feature type="region of interest" description="Disordered" evidence="6">
    <location>
        <begin position="2046"/>
        <end position="2119"/>
    </location>
</feature>
<dbReference type="GO" id="GO:0051015">
    <property type="term" value="F:actin filament binding"/>
    <property type="evidence" value="ECO:0007669"/>
    <property type="project" value="TreeGrafter"/>
</dbReference>
<gene>
    <name evidence="7" type="primary">xirp1</name>
    <name evidence="7" type="ORF">G4P62_009320</name>
</gene>
<feature type="compositionally biased region" description="Polar residues" evidence="6">
    <location>
        <begin position="120"/>
        <end position="134"/>
    </location>
</feature>
<dbReference type="GO" id="GO:0001725">
    <property type="term" value="C:stress fiber"/>
    <property type="evidence" value="ECO:0007669"/>
    <property type="project" value="TreeGrafter"/>
</dbReference>
<feature type="repeat" description="Xin" evidence="5">
    <location>
        <begin position="943"/>
        <end position="958"/>
    </location>
</feature>
<feature type="repeat" description="Xin" evidence="5">
    <location>
        <begin position="874"/>
        <end position="889"/>
    </location>
</feature>
<comment type="subcellular location">
    <subcellularLocation>
        <location evidence="1">Cell junction</location>
    </subcellularLocation>
</comment>
<dbReference type="GO" id="GO:0005925">
    <property type="term" value="C:focal adhesion"/>
    <property type="evidence" value="ECO:0007669"/>
    <property type="project" value="TreeGrafter"/>
</dbReference>
<accession>A0A9D3BUE0</accession>
<feature type="compositionally biased region" description="Polar residues" evidence="6">
    <location>
        <begin position="2349"/>
        <end position="2372"/>
    </location>
</feature>
<dbReference type="KEGG" id="nfu:107384442"/>
<dbReference type="CTD" id="165904"/>
<keyword evidence="4 5" id="KW-0009">Actin-binding</keyword>
<dbReference type="OrthoDB" id="6129702at2759"/>
<feature type="compositionally biased region" description="Polar residues" evidence="6">
    <location>
        <begin position="144"/>
        <end position="167"/>
    </location>
</feature>
<dbReference type="PANTHER" id="PTHR22591">
    <property type="entry name" value="XIN"/>
    <property type="match status" value="1"/>
</dbReference>
<feature type="repeat" description="Xin" evidence="5">
    <location>
        <begin position="533"/>
        <end position="548"/>
    </location>
</feature>
<dbReference type="InterPro" id="IPR012510">
    <property type="entry name" value="Actin-binding_Xin_repeat"/>
</dbReference>
<feature type="compositionally biased region" description="Basic residues" evidence="6">
    <location>
        <begin position="2060"/>
        <end position="2072"/>
    </location>
</feature>
<dbReference type="GO" id="GO:0007015">
    <property type="term" value="P:actin filament organization"/>
    <property type="evidence" value="ECO:0007669"/>
    <property type="project" value="TreeGrafter"/>
</dbReference>
<feature type="repeat" description="Xin" evidence="5">
    <location>
        <begin position="1224"/>
        <end position="1239"/>
    </location>
</feature>
<keyword evidence="2" id="KW-0677">Repeat</keyword>
<feature type="compositionally biased region" description="Basic and acidic residues" evidence="6">
    <location>
        <begin position="198"/>
        <end position="210"/>
    </location>
</feature>
<feature type="repeat" description="Xin" evidence="5">
    <location>
        <begin position="1152"/>
        <end position="1167"/>
    </location>
</feature>
<evidence type="ECO:0000313" key="7">
    <source>
        <dbReference type="EMBL" id="KAF7222967.1"/>
    </source>
</evidence>
<dbReference type="Pfam" id="PF08043">
    <property type="entry name" value="Xin"/>
    <property type="match status" value="7"/>
</dbReference>
<protein>
    <submittedName>
        <fullName evidence="7">Xin actin binding repeat containing 1</fullName>
    </submittedName>
</protein>
<feature type="compositionally biased region" description="Low complexity" evidence="6">
    <location>
        <begin position="2463"/>
        <end position="2474"/>
    </location>
</feature>
<dbReference type="Proteomes" id="UP000822369">
    <property type="component" value="Chromosome 5"/>
</dbReference>
<dbReference type="PANTHER" id="PTHR22591:SF2">
    <property type="entry name" value="XIN ACTIN-BINDING REPEAT-CONTAINING PROTEIN 1"/>
    <property type="match status" value="1"/>
</dbReference>
<feature type="repeat" description="Xin" evidence="5">
    <location>
        <begin position="1052"/>
        <end position="1067"/>
    </location>
</feature>
<feature type="repeat" description="Xin" evidence="5">
    <location>
        <begin position="571"/>
        <end position="586"/>
    </location>
</feature>
<feature type="compositionally biased region" description="Polar residues" evidence="6">
    <location>
        <begin position="1839"/>
        <end position="1849"/>
    </location>
</feature>
<reference evidence="7" key="1">
    <citation type="submission" date="2020-03" db="EMBL/GenBank/DDBJ databases">
        <title>Intra-Species Differences in Population Size shape Life History and Genome Evolution.</title>
        <authorList>
            <person name="Willemsen D."/>
            <person name="Cui R."/>
            <person name="Valenzano D.R."/>
        </authorList>
    </citation>
    <scope>NUCLEOTIDE SEQUENCE</scope>
    <source>
        <strain evidence="7">GRZ</strain>
        <tissue evidence="7">Whole</tissue>
    </source>
</reference>
<feature type="repeat" description="Xin" evidence="5">
    <location>
        <begin position="906"/>
        <end position="921"/>
    </location>
</feature>
<feature type="compositionally biased region" description="Low complexity" evidence="6">
    <location>
        <begin position="2328"/>
        <end position="2341"/>
    </location>
</feature>
<feature type="repeat" description="Xin" evidence="5">
    <location>
        <begin position="455"/>
        <end position="470"/>
    </location>
</feature>
<feature type="region of interest" description="Disordered" evidence="6">
    <location>
        <begin position="1832"/>
        <end position="1981"/>
    </location>
</feature>
<feature type="region of interest" description="Disordered" evidence="6">
    <location>
        <begin position="2291"/>
        <end position="2390"/>
    </location>
</feature>
<comment type="domain">
    <text evidence="5">Xin repeats bind F-actin.</text>
</comment>
<dbReference type="InterPro" id="IPR030072">
    <property type="entry name" value="XIRP1/XIRP2"/>
</dbReference>
<evidence type="ECO:0000256" key="2">
    <source>
        <dbReference type="ARBA" id="ARBA00022737"/>
    </source>
</evidence>
<dbReference type="PROSITE" id="PS51389">
    <property type="entry name" value="XIN"/>
    <property type="match status" value="16"/>
</dbReference>
<dbReference type="EMBL" id="JAAVVJ010000005">
    <property type="protein sequence ID" value="KAF7222967.1"/>
    <property type="molecule type" value="Genomic_DNA"/>
</dbReference>
<organism evidence="7 8">
    <name type="scientific">Nothobranchius furzeri</name>
    <name type="common">Turquoise killifish</name>
    <dbReference type="NCBI Taxonomy" id="105023"/>
    <lineage>
        <taxon>Eukaryota</taxon>
        <taxon>Metazoa</taxon>
        <taxon>Chordata</taxon>
        <taxon>Craniata</taxon>
        <taxon>Vertebrata</taxon>
        <taxon>Euteleostomi</taxon>
        <taxon>Actinopterygii</taxon>
        <taxon>Neopterygii</taxon>
        <taxon>Teleostei</taxon>
        <taxon>Neoteleostei</taxon>
        <taxon>Acanthomorphata</taxon>
        <taxon>Ovalentaria</taxon>
        <taxon>Atherinomorphae</taxon>
        <taxon>Cyprinodontiformes</taxon>
        <taxon>Nothobranchiidae</taxon>
        <taxon>Nothobranchius</taxon>
    </lineage>
</organism>